<dbReference type="PROSITE" id="PS00073">
    <property type="entry name" value="ACYL_COA_DH_2"/>
    <property type="match status" value="1"/>
</dbReference>
<dbReference type="EMBL" id="VXIV02002554">
    <property type="protein sequence ID" value="KAF6024629.1"/>
    <property type="molecule type" value="Genomic_DNA"/>
</dbReference>
<dbReference type="SUPFAM" id="SSF56645">
    <property type="entry name" value="Acyl-CoA dehydrogenase NM domain-like"/>
    <property type="match status" value="1"/>
</dbReference>
<evidence type="ECO:0000313" key="8">
    <source>
        <dbReference type="Proteomes" id="UP000593567"/>
    </source>
</evidence>
<dbReference type="InterPro" id="IPR009075">
    <property type="entry name" value="AcylCo_DH/oxidase_C"/>
</dbReference>
<evidence type="ECO:0000256" key="1">
    <source>
        <dbReference type="ARBA" id="ARBA00001974"/>
    </source>
</evidence>
<dbReference type="InterPro" id="IPR009100">
    <property type="entry name" value="AcylCoA_DH/oxidase_NM_dom_sf"/>
</dbReference>
<dbReference type="GO" id="GO:0005737">
    <property type="term" value="C:cytoplasm"/>
    <property type="evidence" value="ECO:0007669"/>
    <property type="project" value="TreeGrafter"/>
</dbReference>
<name>A0A7J7JEA7_BUGNE</name>
<gene>
    <name evidence="7" type="ORF">EB796_017073</name>
</gene>
<protein>
    <recommendedName>
        <fullName evidence="6">Acyl-CoA dehydrogenase/oxidase C-terminal domain-containing protein</fullName>
    </recommendedName>
</protein>
<keyword evidence="4" id="KW-0274">FAD</keyword>
<dbReference type="InterPro" id="IPR036250">
    <property type="entry name" value="AcylCo_DH-like_C"/>
</dbReference>
<evidence type="ECO:0000256" key="5">
    <source>
        <dbReference type="ARBA" id="ARBA00023002"/>
    </source>
</evidence>
<dbReference type="Proteomes" id="UP000593567">
    <property type="component" value="Unassembled WGS sequence"/>
</dbReference>
<dbReference type="AlphaFoldDB" id="A0A7J7JEA7"/>
<dbReference type="GO" id="GO:0033539">
    <property type="term" value="P:fatty acid beta-oxidation using acyl-CoA dehydrogenase"/>
    <property type="evidence" value="ECO:0007669"/>
    <property type="project" value="TreeGrafter"/>
</dbReference>
<dbReference type="OrthoDB" id="10262177at2759"/>
<evidence type="ECO:0000256" key="3">
    <source>
        <dbReference type="ARBA" id="ARBA00022630"/>
    </source>
</evidence>
<keyword evidence="5" id="KW-0560">Oxidoreductase</keyword>
<sequence>MLGIKVELIDKIGMHSSDTAMIFLEDVKVPASHIIGEEGMGFTYQMLQFQEERLWAGAAAVVPFYKIIRDTAEYCGQRKAFGQPVLSNQSVYFRLAELATEVELLRSLLHKATAQYCMGHNVTKMASMVKLKAGRLAREIPDACLQYWGGMGFTSDVLVSRFYRDFRILSIGGGADEVMLSIIAKEMNILPSKKK</sequence>
<dbReference type="CDD" id="cd00567">
    <property type="entry name" value="ACAD"/>
    <property type="match status" value="1"/>
</dbReference>
<evidence type="ECO:0000256" key="2">
    <source>
        <dbReference type="ARBA" id="ARBA00009347"/>
    </source>
</evidence>
<evidence type="ECO:0000259" key="6">
    <source>
        <dbReference type="Pfam" id="PF00441"/>
    </source>
</evidence>
<dbReference type="GO" id="GO:0003995">
    <property type="term" value="F:acyl-CoA dehydrogenase activity"/>
    <property type="evidence" value="ECO:0007669"/>
    <property type="project" value="InterPro"/>
</dbReference>
<keyword evidence="3" id="KW-0285">Flavoprotein</keyword>
<dbReference type="PANTHER" id="PTHR48083:SF6">
    <property type="entry name" value="ACYL-COA DEHYDROGENASE 6"/>
    <property type="match status" value="1"/>
</dbReference>
<evidence type="ECO:0000313" key="7">
    <source>
        <dbReference type="EMBL" id="KAF6024629.1"/>
    </source>
</evidence>
<dbReference type="Gene3D" id="2.40.110.10">
    <property type="entry name" value="Butyryl-CoA Dehydrogenase, subunit A, domain 2"/>
    <property type="match status" value="1"/>
</dbReference>
<keyword evidence="8" id="KW-1185">Reference proteome</keyword>
<reference evidence="7" key="1">
    <citation type="submission" date="2020-06" db="EMBL/GenBank/DDBJ databases">
        <title>Draft genome of Bugula neritina, a colonial animal packing powerful symbionts and potential medicines.</title>
        <authorList>
            <person name="Rayko M."/>
        </authorList>
    </citation>
    <scope>NUCLEOTIDE SEQUENCE [LARGE SCALE GENOMIC DNA]</scope>
    <source>
        <strain evidence="7">Kwan_BN1</strain>
    </source>
</reference>
<comment type="caution">
    <text evidence="7">The sequence shown here is derived from an EMBL/GenBank/DDBJ whole genome shotgun (WGS) entry which is preliminary data.</text>
</comment>
<dbReference type="InterPro" id="IPR050741">
    <property type="entry name" value="Acyl-CoA_dehydrogenase"/>
</dbReference>
<dbReference type="InterPro" id="IPR006089">
    <property type="entry name" value="Acyl-CoA_DH_CS"/>
</dbReference>
<organism evidence="7 8">
    <name type="scientific">Bugula neritina</name>
    <name type="common">Brown bryozoan</name>
    <name type="synonym">Sertularia neritina</name>
    <dbReference type="NCBI Taxonomy" id="10212"/>
    <lineage>
        <taxon>Eukaryota</taxon>
        <taxon>Metazoa</taxon>
        <taxon>Spiralia</taxon>
        <taxon>Lophotrochozoa</taxon>
        <taxon>Bryozoa</taxon>
        <taxon>Gymnolaemata</taxon>
        <taxon>Cheilostomatida</taxon>
        <taxon>Flustrina</taxon>
        <taxon>Buguloidea</taxon>
        <taxon>Bugulidae</taxon>
        <taxon>Bugula</taxon>
    </lineage>
</organism>
<dbReference type="Pfam" id="PF00441">
    <property type="entry name" value="Acyl-CoA_dh_1"/>
    <property type="match status" value="1"/>
</dbReference>
<feature type="domain" description="Acyl-CoA dehydrogenase/oxidase C-terminal" evidence="6">
    <location>
        <begin position="39"/>
        <end position="187"/>
    </location>
</feature>
<proteinExistence type="inferred from homology"/>
<dbReference type="Gene3D" id="1.20.140.10">
    <property type="entry name" value="Butyryl-CoA Dehydrogenase, subunit A, domain 3"/>
    <property type="match status" value="1"/>
</dbReference>
<dbReference type="PANTHER" id="PTHR48083">
    <property type="entry name" value="MEDIUM-CHAIN SPECIFIC ACYL-COA DEHYDROGENASE, MITOCHONDRIAL-RELATED"/>
    <property type="match status" value="1"/>
</dbReference>
<dbReference type="InterPro" id="IPR046373">
    <property type="entry name" value="Acyl-CoA_Oxase/DH_mid-dom_sf"/>
</dbReference>
<comment type="cofactor">
    <cofactor evidence="1">
        <name>FAD</name>
        <dbReference type="ChEBI" id="CHEBI:57692"/>
    </cofactor>
</comment>
<comment type="similarity">
    <text evidence="2">Belongs to the acyl-CoA dehydrogenase family.</text>
</comment>
<accession>A0A7J7JEA7</accession>
<evidence type="ECO:0000256" key="4">
    <source>
        <dbReference type="ARBA" id="ARBA00022827"/>
    </source>
</evidence>
<dbReference type="SUPFAM" id="SSF47203">
    <property type="entry name" value="Acyl-CoA dehydrogenase C-terminal domain-like"/>
    <property type="match status" value="1"/>
</dbReference>
<dbReference type="GO" id="GO:0050660">
    <property type="term" value="F:flavin adenine dinucleotide binding"/>
    <property type="evidence" value="ECO:0007669"/>
    <property type="project" value="TreeGrafter"/>
</dbReference>